<evidence type="ECO:0000313" key="3">
    <source>
        <dbReference type="EMBL" id="MCO1332726.1"/>
    </source>
</evidence>
<organism evidence="3 4">
    <name type="scientific">Microbulbifer okhotskensis</name>
    <dbReference type="NCBI Taxonomy" id="2926617"/>
    <lineage>
        <taxon>Bacteria</taxon>
        <taxon>Pseudomonadati</taxon>
        <taxon>Pseudomonadota</taxon>
        <taxon>Gammaproteobacteria</taxon>
        <taxon>Cellvibrionales</taxon>
        <taxon>Microbulbiferaceae</taxon>
        <taxon>Microbulbifer</taxon>
    </lineage>
</organism>
<name>A0A9X2EJA7_9GAMM</name>
<reference evidence="3" key="1">
    <citation type="journal article" date="2022" name="Arch. Microbiol.">
        <title>Microbulbifer okhotskensis sp. nov., isolated from a deep bottom sediment of the Okhotsk Sea.</title>
        <authorList>
            <person name="Romanenko L."/>
            <person name="Kurilenko V."/>
            <person name="Otstavnykh N."/>
            <person name="Velansky P."/>
            <person name="Isaeva M."/>
            <person name="Mikhailov V."/>
        </authorList>
    </citation>
    <scope>NUCLEOTIDE SEQUENCE</scope>
    <source>
        <strain evidence="3">OS29</strain>
    </source>
</reference>
<comment type="caution">
    <text evidence="3">The sequence shown here is derived from an EMBL/GenBank/DDBJ whole genome shotgun (WGS) entry which is preliminary data.</text>
</comment>
<feature type="chain" id="PRO_5040788254" evidence="1">
    <location>
        <begin position="21"/>
        <end position="185"/>
    </location>
</feature>
<dbReference type="Pfam" id="PF13511">
    <property type="entry name" value="DUF4124"/>
    <property type="match status" value="1"/>
</dbReference>
<feature type="domain" description="DUF4124" evidence="2">
    <location>
        <begin position="29"/>
        <end position="61"/>
    </location>
</feature>
<evidence type="ECO:0000256" key="1">
    <source>
        <dbReference type="SAM" id="SignalP"/>
    </source>
</evidence>
<gene>
    <name evidence="3" type="ORF">MO867_00105</name>
</gene>
<sequence>MGIQRLLRVIFLATPLVATAGTDGGSETGAIYKVTGPDGQVTFSDTPPPSGNSEKVELAPINIQPIALPRELPRRKLSPSSDEDEALGPVSIRIVSPLSEATIPPGQTLIALQVEVAPQYPKGASFYAIIDGQRWQGSSGGESLDISALERGAHSVQVVLVGAKGQRLAQSPAITIYVKRPIARG</sequence>
<proteinExistence type="predicted"/>
<feature type="signal peptide" evidence="1">
    <location>
        <begin position="1"/>
        <end position="20"/>
    </location>
</feature>
<dbReference type="AlphaFoldDB" id="A0A9X2EJA7"/>
<dbReference type="Proteomes" id="UP001139028">
    <property type="component" value="Unassembled WGS sequence"/>
</dbReference>
<dbReference type="InterPro" id="IPR025392">
    <property type="entry name" value="DUF4124"/>
</dbReference>
<evidence type="ECO:0000259" key="2">
    <source>
        <dbReference type="Pfam" id="PF13511"/>
    </source>
</evidence>
<dbReference type="RefSeq" id="WP_252463897.1">
    <property type="nucleotide sequence ID" value="NZ_JALBWM010000001.1"/>
</dbReference>
<dbReference type="EMBL" id="JALBWM010000001">
    <property type="protein sequence ID" value="MCO1332726.1"/>
    <property type="molecule type" value="Genomic_DNA"/>
</dbReference>
<keyword evidence="1" id="KW-0732">Signal</keyword>
<keyword evidence="4" id="KW-1185">Reference proteome</keyword>
<evidence type="ECO:0000313" key="4">
    <source>
        <dbReference type="Proteomes" id="UP001139028"/>
    </source>
</evidence>
<protein>
    <submittedName>
        <fullName evidence="3">DUF4124 domain-containing protein</fullName>
    </submittedName>
</protein>
<accession>A0A9X2EJA7</accession>